<dbReference type="PANTHER" id="PTHR30537:SF74">
    <property type="entry name" value="HTH-TYPE TRANSCRIPTIONAL REGULATOR TRPI"/>
    <property type="match status" value="1"/>
</dbReference>
<keyword evidence="7" id="KW-1185">Reference proteome</keyword>
<dbReference type="Pfam" id="PF00126">
    <property type="entry name" value="HTH_1"/>
    <property type="match status" value="1"/>
</dbReference>
<evidence type="ECO:0000256" key="3">
    <source>
        <dbReference type="ARBA" id="ARBA00023125"/>
    </source>
</evidence>
<dbReference type="InterPro" id="IPR036388">
    <property type="entry name" value="WH-like_DNA-bd_sf"/>
</dbReference>
<dbReference type="GO" id="GO:0043565">
    <property type="term" value="F:sequence-specific DNA binding"/>
    <property type="evidence" value="ECO:0007669"/>
    <property type="project" value="TreeGrafter"/>
</dbReference>
<dbReference type="GO" id="GO:0003700">
    <property type="term" value="F:DNA-binding transcription factor activity"/>
    <property type="evidence" value="ECO:0007669"/>
    <property type="project" value="InterPro"/>
</dbReference>
<dbReference type="Pfam" id="PF03466">
    <property type="entry name" value="LysR_substrate"/>
    <property type="match status" value="1"/>
</dbReference>
<dbReference type="InterPro" id="IPR005119">
    <property type="entry name" value="LysR_subst-bd"/>
</dbReference>
<evidence type="ECO:0000256" key="1">
    <source>
        <dbReference type="ARBA" id="ARBA00009437"/>
    </source>
</evidence>
<keyword evidence="2" id="KW-0805">Transcription regulation</keyword>
<dbReference type="Gene3D" id="3.40.190.290">
    <property type="match status" value="1"/>
</dbReference>
<proteinExistence type="inferred from homology"/>
<feature type="domain" description="HTH lysR-type" evidence="5">
    <location>
        <begin position="9"/>
        <end position="66"/>
    </location>
</feature>
<organism evidence="6 7">
    <name type="scientific">Pandoraea pneumonica</name>
    <dbReference type="NCBI Taxonomy" id="2508299"/>
    <lineage>
        <taxon>Bacteria</taxon>
        <taxon>Pseudomonadati</taxon>
        <taxon>Pseudomonadota</taxon>
        <taxon>Betaproteobacteria</taxon>
        <taxon>Burkholderiales</taxon>
        <taxon>Burkholderiaceae</taxon>
        <taxon>Pandoraea</taxon>
    </lineage>
</organism>
<dbReference type="SUPFAM" id="SSF46785">
    <property type="entry name" value="Winged helix' DNA-binding domain"/>
    <property type="match status" value="1"/>
</dbReference>
<dbReference type="PROSITE" id="PS50931">
    <property type="entry name" value="HTH_LYSR"/>
    <property type="match status" value="1"/>
</dbReference>
<protein>
    <submittedName>
        <fullName evidence="6">LysR family transcriptional regulator</fullName>
    </submittedName>
</protein>
<gene>
    <name evidence="6" type="ORF">PPN31114_04082</name>
</gene>
<evidence type="ECO:0000313" key="6">
    <source>
        <dbReference type="EMBL" id="VVE39613.1"/>
    </source>
</evidence>
<reference evidence="6 7" key="1">
    <citation type="submission" date="2019-08" db="EMBL/GenBank/DDBJ databases">
        <authorList>
            <person name="Peeters C."/>
        </authorList>
    </citation>
    <scope>NUCLEOTIDE SEQUENCE [LARGE SCALE GENOMIC DNA]</scope>
    <source>
        <strain evidence="6 7">LMG 31114</strain>
    </source>
</reference>
<dbReference type="FunFam" id="1.10.10.10:FF:000001">
    <property type="entry name" value="LysR family transcriptional regulator"/>
    <property type="match status" value="1"/>
</dbReference>
<dbReference type="EMBL" id="CABPSK010000004">
    <property type="protein sequence ID" value="VVE39613.1"/>
    <property type="molecule type" value="Genomic_DNA"/>
</dbReference>
<keyword evidence="4" id="KW-0804">Transcription</keyword>
<dbReference type="InterPro" id="IPR058163">
    <property type="entry name" value="LysR-type_TF_proteobact-type"/>
</dbReference>
<dbReference type="InterPro" id="IPR036390">
    <property type="entry name" value="WH_DNA-bd_sf"/>
</dbReference>
<dbReference type="SUPFAM" id="SSF53850">
    <property type="entry name" value="Periplasmic binding protein-like II"/>
    <property type="match status" value="1"/>
</dbReference>
<accession>A0A5E4XTL8</accession>
<dbReference type="GO" id="GO:0006351">
    <property type="term" value="P:DNA-templated transcription"/>
    <property type="evidence" value="ECO:0007669"/>
    <property type="project" value="TreeGrafter"/>
</dbReference>
<dbReference type="PANTHER" id="PTHR30537">
    <property type="entry name" value="HTH-TYPE TRANSCRIPTIONAL REGULATOR"/>
    <property type="match status" value="1"/>
</dbReference>
<comment type="similarity">
    <text evidence="1">Belongs to the LysR transcriptional regulatory family.</text>
</comment>
<dbReference type="PRINTS" id="PR00039">
    <property type="entry name" value="HTHLYSR"/>
</dbReference>
<dbReference type="Proteomes" id="UP000366945">
    <property type="component" value="Unassembled WGS sequence"/>
</dbReference>
<sequence>MAMTRQRIPSLKLLMGFEAAARHGNFSRAADELHISQSAISHQVQQLESEIGQPLFRRVGRGVELTVAGEVLLRSVQRSVDTLRNGLGRIATYLDPGLVAIAGPATLLHGWVSPRIEQLQARNPALCPMLSTDDAARFIDETDIDIVISDRPLSQTGLMEVPFLKDEWVIAAEPTLASRLEGIPREQHPANASLICLEESFTRDETAALFRDALDPFRKRAIYDDERLLLDAALRGQGIACISRLLADESVNQDRLRILPDYPRIEGRTWWVSRVAGEPRSVFVSEVFDWLIAQAARHLTPDIK</sequence>
<dbReference type="InterPro" id="IPR000847">
    <property type="entry name" value="LysR_HTH_N"/>
</dbReference>
<evidence type="ECO:0000256" key="4">
    <source>
        <dbReference type="ARBA" id="ARBA00023163"/>
    </source>
</evidence>
<dbReference type="Gene3D" id="1.10.10.10">
    <property type="entry name" value="Winged helix-like DNA-binding domain superfamily/Winged helix DNA-binding domain"/>
    <property type="match status" value="1"/>
</dbReference>
<dbReference type="AlphaFoldDB" id="A0A5E4XTL8"/>
<evidence type="ECO:0000259" key="5">
    <source>
        <dbReference type="PROSITE" id="PS50931"/>
    </source>
</evidence>
<name>A0A5E4XTL8_9BURK</name>
<evidence type="ECO:0000256" key="2">
    <source>
        <dbReference type="ARBA" id="ARBA00023015"/>
    </source>
</evidence>
<evidence type="ECO:0000313" key="7">
    <source>
        <dbReference type="Proteomes" id="UP000366945"/>
    </source>
</evidence>
<keyword evidence="3" id="KW-0238">DNA-binding</keyword>